<accession>A0A4Z2FD71</accession>
<evidence type="ECO:0000313" key="2">
    <source>
        <dbReference type="EMBL" id="TNN38322.1"/>
    </source>
</evidence>
<dbReference type="AlphaFoldDB" id="A0A4Z2FD71"/>
<dbReference type="Proteomes" id="UP000314294">
    <property type="component" value="Unassembled WGS sequence"/>
</dbReference>
<gene>
    <name evidence="2" type="ORF">EYF80_051513</name>
</gene>
<organism evidence="2 3">
    <name type="scientific">Liparis tanakae</name>
    <name type="common">Tanaka's snailfish</name>
    <dbReference type="NCBI Taxonomy" id="230148"/>
    <lineage>
        <taxon>Eukaryota</taxon>
        <taxon>Metazoa</taxon>
        <taxon>Chordata</taxon>
        <taxon>Craniata</taxon>
        <taxon>Vertebrata</taxon>
        <taxon>Euteleostomi</taxon>
        <taxon>Actinopterygii</taxon>
        <taxon>Neopterygii</taxon>
        <taxon>Teleostei</taxon>
        <taxon>Neoteleostei</taxon>
        <taxon>Acanthomorphata</taxon>
        <taxon>Eupercaria</taxon>
        <taxon>Perciformes</taxon>
        <taxon>Cottioidei</taxon>
        <taxon>Cottales</taxon>
        <taxon>Liparidae</taxon>
        <taxon>Liparis</taxon>
    </lineage>
</organism>
<comment type="caution">
    <text evidence="2">The sequence shown here is derived from an EMBL/GenBank/DDBJ whole genome shotgun (WGS) entry which is preliminary data.</text>
</comment>
<name>A0A4Z2FD71_9TELE</name>
<feature type="region of interest" description="Disordered" evidence="1">
    <location>
        <begin position="320"/>
        <end position="343"/>
    </location>
</feature>
<keyword evidence="3" id="KW-1185">Reference proteome</keyword>
<feature type="region of interest" description="Disordered" evidence="1">
    <location>
        <begin position="242"/>
        <end position="279"/>
    </location>
</feature>
<dbReference type="EMBL" id="SRLO01001382">
    <property type="protein sequence ID" value="TNN38322.1"/>
    <property type="molecule type" value="Genomic_DNA"/>
</dbReference>
<feature type="region of interest" description="Disordered" evidence="1">
    <location>
        <begin position="376"/>
        <end position="395"/>
    </location>
</feature>
<reference evidence="2 3" key="1">
    <citation type="submission" date="2019-03" db="EMBL/GenBank/DDBJ databases">
        <title>First draft genome of Liparis tanakae, snailfish: a comprehensive survey of snailfish specific genes.</title>
        <authorList>
            <person name="Kim W."/>
            <person name="Song I."/>
            <person name="Jeong J.-H."/>
            <person name="Kim D."/>
            <person name="Kim S."/>
            <person name="Ryu S."/>
            <person name="Song J.Y."/>
            <person name="Lee S.K."/>
        </authorList>
    </citation>
    <scope>NUCLEOTIDE SEQUENCE [LARGE SCALE GENOMIC DNA]</scope>
    <source>
        <tissue evidence="2">Muscle</tissue>
    </source>
</reference>
<feature type="compositionally biased region" description="Basic and acidic residues" evidence="1">
    <location>
        <begin position="82"/>
        <end position="98"/>
    </location>
</feature>
<proteinExistence type="predicted"/>
<sequence>MWYCHALNYVGGPQRVDGRGPHAHQDLSHHEQRHVQVVLVALLVAGAGGGVHAAAGVAGQAEAPVAEGRVDLLDLVGRRDEVGQGEEGGAHGDEDAAHRQPARPLAPPAEVADEHDHQEAPDVEAADEEARLGAPQAVALLDGGDDAAEVAGHHERLDERQNRKQRESWTNRSRYFLPGRRIRASREAKTPGCFLLAGFLPTGFSACELGLFSADFPGLGRWFALVGDSTARKDSLSSRVNSALSSSGVGDAEPASGSVPGSSGSLDEPSSFWRDSDNSDSSQSAIASSGTFLFRRQSAGWTASVYLGVHAFAWRRRPVRRAEEGPPQASSARPAELRGRGSLQTHDMSPRWLVYAGRCCSAGGGEVNLQSMRSIADTPAKEDHSYDGTSLGYIR</sequence>
<feature type="compositionally biased region" description="Low complexity" evidence="1">
    <location>
        <begin position="256"/>
        <end position="265"/>
    </location>
</feature>
<evidence type="ECO:0000256" key="1">
    <source>
        <dbReference type="SAM" id="MobiDB-lite"/>
    </source>
</evidence>
<evidence type="ECO:0000313" key="3">
    <source>
        <dbReference type="Proteomes" id="UP000314294"/>
    </source>
</evidence>
<feature type="region of interest" description="Disordered" evidence="1">
    <location>
        <begin position="82"/>
        <end position="129"/>
    </location>
</feature>
<protein>
    <submittedName>
        <fullName evidence="2">Uncharacterized protein</fullName>
    </submittedName>
</protein>